<dbReference type="Gene3D" id="3.30.70.270">
    <property type="match status" value="1"/>
</dbReference>
<feature type="transmembrane region" description="Helical" evidence="2">
    <location>
        <begin position="41"/>
        <end position="62"/>
    </location>
</feature>
<keyword evidence="5" id="KW-1185">Reference proteome</keyword>
<dbReference type="PANTHER" id="PTHR45138:SF9">
    <property type="entry name" value="DIGUANYLATE CYCLASE DGCM-RELATED"/>
    <property type="match status" value="1"/>
</dbReference>
<dbReference type="SUPFAM" id="SSF55073">
    <property type="entry name" value="Nucleotide cyclase"/>
    <property type="match status" value="1"/>
</dbReference>
<feature type="transmembrane region" description="Helical" evidence="2">
    <location>
        <begin position="143"/>
        <end position="161"/>
    </location>
</feature>
<dbReference type="FunFam" id="3.30.70.270:FF:000001">
    <property type="entry name" value="Diguanylate cyclase domain protein"/>
    <property type="match status" value="1"/>
</dbReference>
<keyword evidence="2" id="KW-0812">Transmembrane</keyword>
<gene>
    <name evidence="4" type="ORF">ISALK_07600</name>
</gene>
<proteinExistence type="predicted"/>
<dbReference type="GO" id="GO:1902201">
    <property type="term" value="P:negative regulation of bacterial-type flagellum-dependent cell motility"/>
    <property type="evidence" value="ECO:0007669"/>
    <property type="project" value="TreeGrafter"/>
</dbReference>
<evidence type="ECO:0000256" key="2">
    <source>
        <dbReference type="SAM" id="Phobius"/>
    </source>
</evidence>
<feature type="transmembrane region" description="Helical" evidence="2">
    <location>
        <begin position="74"/>
        <end position="91"/>
    </location>
</feature>
<evidence type="ECO:0000256" key="1">
    <source>
        <dbReference type="SAM" id="MobiDB-lite"/>
    </source>
</evidence>
<dbReference type="Proteomes" id="UP000449710">
    <property type="component" value="Unassembled WGS sequence"/>
</dbReference>
<dbReference type="InterPro" id="IPR043128">
    <property type="entry name" value="Rev_trsase/Diguanyl_cyclase"/>
</dbReference>
<dbReference type="InterPro" id="IPR050469">
    <property type="entry name" value="Diguanylate_Cyclase"/>
</dbReference>
<evidence type="ECO:0000313" key="5">
    <source>
        <dbReference type="Proteomes" id="UP000449710"/>
    </source>
</evidence>
<comment type="caution">
    <text evidence="4">The sequence shown here is derived from an EMBL/GenBank/DDBJ whole genome shotgun (WGS) entry which is preliminary data.</text>
</comment>
<dbReference type="EMBL" id="SUMG01000007">
    <property type="protein sequence ID" value="NBG88365.1"/>
    <property type="molecule type" value="Genomic_DNA"/>
</dbReference>
<dbReference type="InterPro" id="IPR029787">
    <property type="entry name" value="Nucleotide_cyclase"/>
</dbReference>
<dbReference type="AlphaFoldDB" id="A0AA44BEN3"/>
<dbReference type="CDD" id="cd01949">
    <property type="entry name" value="GGDEF"/>
    <property type="match status" value="1"/>
</dbReference>
<dbReference type="Pfam" id="PF00990">
    <property type="entry name" value="GGDEF"/>
    <property type="match status" value="1"/>
</dbReference>
<feature type="region of interest" description="Disordered" evidence="1">
    <location>
        <begin position="352"/>
        <end position="393"/>
    </location>
</feature>
<feature type="transmembrane region" description="Helical" evidence="2">
    <location>
        <begin position="15"/>
        <end position="35"/>
    </location>
</feature>
<dbReference type="GO" id="GO:0005886">
    <property type="term" value="C:plasma membrane"/>
    <property type="evidence" value="ECO:0007669"/>
    <property type="project" value="TreeGrafter"/>
</dbReference>
<dbReference type="GO" id="GO:0052621">
    <property type="term" value="F:diguanylate cyclase activity"/>
    <property type="evidence" value="ECO:0007669"/>
    <property type="project" value="TreeGrafter"/>
</dbReference>
<evidence type="ECO:0000259" key="3">
    <source>
        <dbReference type="PROSITE" id="PS50887"/>
    </source>
</evidence>
<dbReference type="InterPro" id="IPR000160">
    <property type="entry name" value="GGDEF_dom"/>
</dbReference>
<keyword evidence="2" id="KW-1133">Transmembrane helix</keyword>
<organism evidence="4 5">
    <name type="scientific">Isachenkonia alkalipeptolytica</name>
    <dbReference type="NCBI Taxonomy" id="2565777"/>
    <lineage>
        <taxon>Bacteria</taxon>
        <taxon>Bacillati</taxon>
        <taxon>Bacillota</taxon>
        <taxon>Clostridia</taxon>
        <taxon>Eubacteriales</taxon>
        <taxon>Clostridiaceae</taxon>
        <taxon>Isachenkonia</taxon>
    </lineage>
</organism>
<evidence type="ECO:0000313" key="4">
    <source>
        <dbReference type="EMBL" id="NBG88365.1"/>
    </source>
</evidence>
<feature type="transmembrane region" description="Helical" evidence="2">
    <location>
        <begin position="97"/>
        <end position="114"/>
    </location>
</feature>
<dbReference type="NCBIfam" id="TIGR00254">
    <property type="entry name" value="GGDEF"/>
    <property type="match status" value="1"/>
</dbReference>
<feature type="compositionally biased region" description="Low complexity" evidence="1">
    <location>
        <begin position="354"/>
        <end position="372"/>
    </location>
</feature>
<accession>A0AA44BEN3</accession>
<dbReference type="PANTHER" id="PTHR45138">
    <property type="entry name" value="REGULATORY COMPONENTS OF SENSORY TRANSDUCTION SYSTEM"/>
    <property type="match status" value="1"/>
</dbReference>
<reference evidence="4 5" key="1">
    <citation type="submission" date="2019-04" db="EMBL/GenBank/DDBJ databases">
        <title>Isachenkonia alkalipeptolytica gen. nov. sp. nov. a new anaerobic, alkiliphilic organothrophic bacterium capable to reduce synthesized ferrihydrite isolated from a soda lake.</title>
        <authorList>
            <person name="Toshchakov S.V."/>
            <person name="Zavarzina D.G."/>
            <person name="Zhilina T.N."/>
            <person name="Kostrikina N.A."/>
            <person name="Kublanov I.V."/>
        </authorList>
    </citation>
    <scope>NUCLEOTIDE SEQUENCE [LARGE SCALE GENOMIC DNA]</scope>
    <source>
        <strain evidence="4 5">Z-1701</strain>
    </source>
</reference>
<feature type="transmembrane region" description="Helical" evidence="2">
    <location>
        <begin position="119"/>
        <end position="137"/>
    </location>
</feature>
<dbReference type="PROSITE" id="PS50887">
    <property type="entry name" value="GGDEF"/>
    <property type="match status" value="1"/>
</dbReference>
<dbReference type="RefSeq" id="WP_160720850.1">
    <property type="nucleotide sequence ID" value="NZ_SUMG01000007.1"/>
</dbReference>
<dbReference type="SMART" id="SM00267">
    <property type="entry name" value="GGDEF"/>
    <property type="match status" value="1"/>
</dbReference>
<dbReference type="GO" id="GO:0043709">
    <property type="term" value="P:cell adhesion involved in single-species biofilm formation"/>
    <property type="evidence" value="ECO:0007669"/>
    <property type="project" value="TreeGrafter"/>
</dbReference>
<protein>
    <submittedName>
        <fullName evidence="4">Diguanylate cyclase</fullName>
    </submittedName>
</protein>
<name>A0AA44BEN3_9CLOT</name>
<sequence length="393" mass="44667">MDLSIYEKKWTRRMLNYLWVAVTMAIFSPVVNIFFTEFQRSYYLVYRVALPAAVTLSMMLFAEFLVAKLPKYKDYILILHTLLISISLMLIHDTIPMVLLSLFLMPIFMAAITFHRQKITFALIISLCAFIAFLLWYPPYGDFTQIMIINFLFLICSVYYLSIQITAKGKEIIQKLEASLENEKDLFMKNVVMEKMSKIDLPTDLYNHKTFHEYLHPLLEQLENQEFPLYLALLDLDDFKSVNDTYGHSTGDRVIQQTATLIKEHLGSDDFGARYGGEEFGIIFTDKEPAEVYQLLESLRTSMADHGFPDMEHTSVTLSVGLAEAVPGEDKDTLFQRADRYLYEAKQQGKNRISTGTSTGTAAGTSTETSTDTSDETAAETSDTTPCSVTSAP</sequence>
<feature type="domain" description="GGDEF" evidence="3">
    <location>
        <begin position="227"/>
        <end position="358"/>
    </location>
</feature>
<keyword evidence="2" id="KW-0472">Membrane</keyword>